<organism evidence="1 2">
    <name type="scientific">Methylobacterium terricola</name>
    <dbReference type="NCBI Taxonomy" id="2583531"/>
    <lineage>
        <taxon>Bacteria</taxon>
        <taxon>Pseudomonadati</taxon>
        <taxon>Pseudomonadota</taxon>
        <taxon>Alphaproteobacteria</taxon>
        <taxon>Hyphomicrobiales</taxon>
        <taxon>Methylobacteriaceae</taxon>
        <taxon>Methylobacterium</taxon>
    </lineage>
</organism>
<name>A0A5C4LCW0_9HYPH</name>
<dbReference type="EMBL" id="VDDA01000011">
    <property type="protein sequence ID" value="TNC10860.1"/>
    <property type="molecule type" value="Genomic_DNA"/>
</dbReference>
<comment type="caution">
    <text evidence="1">The sequence shown here is derived from an EMBL/GenBank/DDBJ whole genome shotgun (WGS) entry which is preliminary data.</text>
</comment>
<reference evidence="1 2" key="1">
    <citation type="submission" date="2019-06" db="EMBL/GenBank/DDBJ databases">
        <title>Genome of Methylobacterium sp. 17Sr1-39.</title>
        <authorList>
            <person name="Seo T."/>
        </authorList>
    </citation>
    <scope>NUCLEOTIDE SEQUENCE [LARGE SCALE GENOMIC DNA]</scope>
    <source>
        <strain evidence="1 2">17Sr1-39</strain>
    </source>
</reference>
<keyword evidence="2" id="KW-1185">Reference proteome</keyword>
<proteinExistence type="predicted"/>
<dbReference type="AlphaFoldDB" id="A0A5C4LCW0"/>
<accession>A0A5C4LCW0</accession>
<sequence length="92" mass="10614">MTELTDSEASELHAKWLDQFQNGDAHVLPCSPLEIVLIHGQEHRSNRAPLGTTRAWCEANNISIDPHPYFVDMFRAFAETEDAKYLFKTRWP</sequence>
<gene>
    <name evidence="1" type="ORF">FF100_22170</name>
</gene>
<evidence type="ECO:0000313" key="1">
    <source>
        <dbReference type="EMBL" id="TNC10860.1"/>
    </source>
</evidence>
<dbReference type="RefSeq" id="WP_139037934.1">
    <property type="nucleotide sequence ID" value="NZ_VDDA01000011.1"/>
</dbReference>
<dbReference type="Proteomes" id="UP000305267">
    <property type="component" value="Unassembled WGS sequence"/>
</dbReference>
<protein>
    <submittedName>
        <fullName evidence="1">Uncharacterized protein</fullName>
    </submittedName>
</protein>
<evidence type="ECO:0000313" key="2">
    <source>
        <dbReference type="Proteomes" id="UP000305267"/>
    </source>
</evidence>